<evidence type="ECO:0000256" key="4">
    <source>
        <dbReference type="ARBA" id="ARBA00022478"/>
    </source>
</evidence>
<dbReference type="Pfam" id="PF04561">
    <property type="entry name" value="RNA_pol_Rpb2_2"/>
    <property type="match status" value="1"/>
</dbReference>
<dbReference type="FunFam" id="3.90.1110.10:FF:000007">
    <property type="entry name" value="DNA-directed RNA polymerase subunit beta"/>
    <property type="match status" value="1"/>
</dbReference>
<keyword evidence="10" id="KW-0804">Transcription</keyword>
<protein>
    <recommendedName>
        <fullName evidence="3">DNA-directed RNA polymerase</fullName>
        <ecNumber evidence="3">2.7.7.6</ecNumber>
    </recommendedName>
</protein>
<keyword evidence="8" id="KW-0863">Zinc-finger</keyword>
<dbReference type="InterPro" id="IPR037034">
    <property type="entry name" value="RNA_pol_Rpb2_2_sf"/>
</dbReference>
<evidence type="ECO:0000259" key="12">
    <source>
        <dbReference type="Pfam" id="PF04561"/>
    </source>
</evidence>
<reference evidence="13 14" key="1">
    <citation type="submission" date="2015-09" db="EMBL/GenBank/DDBJ databases">
        <title>Draft genome of the scarab beetle Oryctes borbonicus.</title>
        <authorList>
            <person name="Meyer J.M."/>
            <person name="Markov G.V."/>
            <person name="Baskaran P."/>
            <person name="Herrmann M."/>
            <person name="Sommer R.J."/>
            <person name="Roedelsperger C."/>
        </authorList>
    </citation>
    <scope>NUCLEOTIDE SEQUENCE [LARGE SCALE GENOMIC DNA]</scope>
    <source>
        <strain evidence="13">OB123</strain>
        <tissue evidence="13">Whole animal</tissue>
    </source>
</reference>
<evidence type="ECO:0000256" key="7">
    <source>
        <dbReference type="ARBA" id="ARBA00022723"/>
    </source>
</evidence>
<dbReference type="Gene3D" id="3.90.1110.10">
    <property type="entry name" value="RNA polymerase Rpb2, domain 2"/>
    <property type="match status" value="1"/>
</dbReference>
<keyword evidence="5" id="KW-0808">Transferase</keyword>
<dbReference type="GO" id="GO:0000428">
    <property type="term" value="C:DNA-directed RNA polymerase complex"/>
    <property type="evidence" value="ECO:0007669"/>
    <property type="project" value="UniProtKB-KW"/>
</dbReference>
<proteinExistence type="inferred from homology"/>
<comment type="caution">
    <text evidence="13">The sequence shown here is derived from an EMBL/GenBank/DDBJ whole genome shotgun (WGS) entry which is preliminary data.</text>
</comment>
<keyword evidence="7" id="KW-0479">Metal-binding</keyword>
<keyword evidence="14" id="KW-1185">Reference proteome</keyword>
<organism evidence="13 14">
    <name type="scientific">Oryctes borbonicus</name>
    <dbReference type="NCBI Taxonomy" id="1629725"/>
    <lineage>
        <taxon>Eukaryota</taxon>
        <taxon>Metazoa</taxon>
        <taxon>Ecdysozoa</taxon>
        <taxon>Arthropoda</taxon>
        <taxon>Hexapoda</taxon>
        <taxon>Insecta</taxon>
        <taxon>Pterygota</taxon>
        <taxon>Neoptera</taxon>
        <taxon>Endopterygota</taxon>
        <taxon>Coleoptera</taxon>
        <taxon>Polyphaga</taxon>
        <taxon>Scarabaeiformia</taxon>
        <taxon>Scarabaeidae</taxon>
        <taxon>Dynastinae</taxon>
        <taxon>Oryctes</taxon>
    </lineage>
</organism>
<dbReference type="OrthoDB" id="10248617at2759"/>
<evidence type="ECO:0000256" key="5">
    <source>
        <dbReference type="ARBA" id="ARBA00022679"/>
    </source>
</evidence>
<dbReference type="Proteomes" id="UP000051574">
    <property type="component" value="Unassembled WGS sequence"/>
</dbReference>
<dbReference type="AlphaFoldDB" id="A0A0T6B485"/>
<evidence type="ECO:0000256" key="11">
    <source>
        <dbReference type="ARBA" id="ARBA00023242"/>
    </source>
</evidence>
<keyword evidence="9" id="KW-0862">Zinc</keyword>
<evidence type="ECO:0000313" key="13">
    <source>
        <dbReference type="EMBL" id="KRT81950.1"/>
    </source>
</evidence>
<evidence type="ECO:0000313" key="14">
    <source>
        <dbReference type="Proteomes" id="UP000051574"/>
    </source>
</evidence>
<dbReference type="GO" id="GO:0003899">
    <property type="term" value="F:DNA-directed RNA polymerase activity"/>
    <property type="evidence" value="ECO:0007669"/>
    <property type="project" value="UniProtKB-EC"/>
</dbReference>
<gene>
    <name evidence="13" type="ORF">AMK59_5804</name>
</gene>
<evidence type="ECO:0000256" key="3">
    <source>
        <dbReference type="ARBA" id="ARBA00012418"/>
    </source>
</evidence>
<accession>A0A0T6B485</accession>
<dbReference type="GO" id="GO:0005634">
    <property type="term" value="C:nucleus"/>
    <property type="evidence" value="ECO:0007669"/>
    <property type="project" value="UniProtKB-SubCell"/>
</dbReference>
<keyword evidence="11" id="KW-0539">Nucleus</keyword>
<dbReference type="GO" id="GO:0006351">
    <property type="term" value="P:DNA-templated transcription"/>
    <property type="evidence" value="ECO:0007669"/>
    <property type="project" value="InterPro"/>
</dbReference>
<keyword evidence="4" id="KW-0240">DNA-directed RNA polymerase</keyword>
<feature type="domain" description="RNA polymerase Rpb2" evidence="12">
    <location>
        <begin position="43"/>
        <end position="232"/>
    </location>
</feature>
<comment type="subcellular location">
    <subcellularLocation>
        <location evidence="1">Nucleus</location>
    </subcellularLocation>
</comment>
<dbReference type="InterPro" id="IPR015712">
    <property type="entry name" value="DNA-dir_RNA_pol_su2"/>
</dbReference>
<evidence type="ECO:0000256" key="8">
    <source>
        <dbReference type="ARBA" id="ARBA00022771"/>
    </source>
</evidence>
<comment type="similarity">
    <text evidence="2">Belongs to the RNA polymerase beta chain family.</text>
</comment>
<dbReference type="EMBL" id="LJIG01015988">
    <property type="protein sequence ID" value="KRT81950.1"/>
    <property type="molecule type" value="Genomic_DNA"/>
</dbReference>
<evidence type="ECO:0000256" key="1">
    <source>
        <dbReference type="ARBA" id="ARBA00004123"/>
    </source>
</evidence>
<evidence type="ECO:0000256" key="2">
    <source>
        <dbReference type="ARBA" id="ARBA00006835"/>
    </source>
</evidence>
<dbReference type="EC" id="2.7.7.6" evidence="3"/>
<feature type="non-terminal residue" evidence="13">
    <location>
        <position position="1"/>
    </location>
</feature>
<keyword evidence="6" id="KW-0548">Nucleotidyltransferase</keyword>
<feature type="non-terminal residue" evidence="13">
    <location>
        <position position="234"/>
    </location>
</feature>
<dbReference type="InterPro" id="IPR007642">
    <property type="entry name" value="RNA_pol_Rpb2_2"/>
</dbReference>
<dbReference type="SUPFAM" id="SSF64484">
    <property type="entry name" value="beta and beta-prime subunits of DNA dependent RNA-polymerase"/>
    <property type="match status" value="1"/>
</dbReference>
<dbReference type="PANTHER" id="PTHR20856">
    <property type="entry name" value="DNA-DIRECTED RNA POLYMERASE I SUBUNIT 2"/>
    <property type="match status" value="1"/>
</dbReference>
<dbReference type="GO" id="GO:0003677">
    <property type="term" value="F:DNA binding"/>
    <property type="evidence" value="ECO:0007669"/>
    <property type="project" value="InterPro"/>
</dbReference>
<evidence type="ECO:0000256" key="9">
    <source>
        <dbReference type="ARBA" id="ARBA00022833"/>
    </source>
</evidence>
<dbReference type="GO" id="GO:0008270">
    <property type="term" value="F:zinc ion binding"/>
    <property type="evidence" value="ECO:0007669"/>
    <property type="project" value="UniProtKB-KW"/>
</dbReference>
<sequence>NRCHLAHMKPQQLVEHGEHEQEWGGYFIIKGLERLVRMLLMTRRNYPITIKRSNWKSRGLSFSEYGVLIRCVTSDQTSTTNVLHFVNDGSAKLMFSYRKILYYAPLILIMKCLCDYTDHYIYKKLTEGCEDDLYYSECIQNMLRSIHSEGLHTHQECKNYIGKMFRVKFYECPGWWTDDQVTNFIMQKCILIYLTTAKDKFNMLVFMTKKLFSFSQDGCKLEGADAVMMQELLL</sequence>
<evidence type="ECO:0000256" key="10">
    <source>
        <dbReference type="ARBA" id="ARBA00023163"/>
    </source>
</evidence>
<dbReference type="GO" id="GO:0032549">
    <property type="term" value="F:ribonucleoside binding"/>
    <property type="evidence" value="ECO:0007669"/>
    <property type="project" value="InterPro"/>
</dbReference>
<name>A0A0T6B485_9SCAR</name>
<evidence type="ECO:0000256" key="6">
    <source>
        <dbReference type="ARBA" id="ARBA00022695"/>
    </source>
</evidence>